<comment type="similarity">
    <text evidence="2">Belongs to the ABC transporter superfamily.</text>
</comment>
<keyword evidence="7" id="KW-0029">Amino-acid transport</keyword>
<dbReference type="PROSITE" id="PS50893">
    <property type="entry name" value="ABC_TRANSPORTER_2"/>
    <property type="match status" value="1"/>
</dbReference>
<evidence type="ECO:0000256" key="7">
    <source>
        <dbReference type="ARBA" id="ARBA00022970"/>
    </source>
</evidence>
<dbReference type="Gene3D" id="3.40.50.300">
    <property type="entry name" value="P-loop containing nucleotide triphosphate hydrolases"/>
    <property type="match status" value="1"/>
</dbReference>
<dbReference type="OrthoDB" id="3513750at2"/>
<name>A0A5N0UQE0_9PSEU</name>
<dbReference type="Pfam" id="PF00005">
    <property type="entry name" value="ABC_tran"/>
    <property type="match status" value="1"/>
</dbReference>
<evidence type="ECO:0000256" key="2">
    <source>
        <dbReference type="ARBA" id="ARBA00005417"/>
    </source>
</evidence>
<evidence type="ECO:0000256" key="3">
    <source>
        <dbReference type="ARBA" id="ARBA00022448"/>
    </source>
</evidence>
<keyword evidence="4" id="KW-1003">Cell membrane</keyword>
<keyword evidence="5" id="KW-0547">Nucleotide-binding</keyword>
<dbReference type="InterPro" id="IPR003593">
    <property type="entry name" value="AAA+_ATPase"/>
</dbReference>
<evidence type="ECO:0000256" key="6">
    <source>
        <dbReference type="ARBA" id="ARBA00022840"/>
    </source>
</evidence>
<dbReference type="GO" id="GO:0005886">
    <property type="term" value="C:plasma membrane"/>
    <property type="evidence" value="ECO:0007669"/>
    <property type="project" value="UniProtKB-SubCell"/>
</dbReference>
<dbReference type="Proteomes" id="UP000319769">
    <property type="component" value="Unassembled WGS sequence"/>
</dbReference>
<evidence type="ECO:0000256" key="4">
    <source>
        <dbReference type="ARBA" id="ARBA00022475"/>
    </source>
</evidence>
<evidence type="ECO:0000313" key="11">
    <source>
        <dbReference type="Proteomes" id="UP000319769"/>
    </source>
</evidence>
<dbReference type="AlphaFoldDB" id="A0A5N0UQE0"/>
<dbReference type="SMART" id="SM00382">
    <property type="entry name" value="AAA"/>
    <property type="match status" value="1"/>
</dbReference>
<dbReference type="InterPro" id="IPR003439">
    <property type="entry name" value="ABC_transporter-like_ATP-bd"/>
</dbReference>
<dbReference type="PANTHER" id="PTHR43166:SF9">
    <property type="entry name" value="GLUTAMATE_ASPARTATE IMPORT ATP-BINDING PROTEIN GLTL"/>
    <property type="match status" value="1"/>
</dbReference>
<dbReference type="PANTHER" id="PTHR43166">
    <property type="entry name" value="AMINO ACID IMPORT ATP-BINDING PROTEIN"/>
    <property type="match status" value="1"/>
</dbReference>
<keyword evidence="8" id="KW-0472">Membrane</keyword>
<evidence type="ECO:0000256" key="1">
    <source>
        <dbReference type="ARBA" id="ARBA00004202"/>
    </source>
</evidence>
<dbReference type="GO" id="GO:0005524">
    <property type="term" value="F:ATP binding"/>
    <property type="evidence" value="ECO:0007669"/>
    <property type="project" value="UniProtKB-KW"/>
</dbReference>
<keyword evidence="3" id="KW-0813">Transport</keyword>
<sequence>MNDLKLAPPGTPIVLEARGLGRSYHGKAVVSDVDLAVPAGQTVAVLGPSGAGKSTMLRCLAGLEPIQTGSVGFQGGPLSEAGGRPRSFHGRIGMVFQQFNLFPHLTAVQNVALAPVRVRGVAKEQARSEAVALLDRVGLPEHRDHYPFEMSGGQQQRVAIARALAMRPELMLFDEPTSALDPEFTREVLAVMRDLAEDGMTILVVTHEMEFARRSADRVVFMAEGRIVEDGPAATVFEQPRHERTRQFLAQVLGE</sequence>
<evidence type="ECO:0000313" key="10">
    <source>
        <dbReference type="EMBL" id="KAA9153479.1"/>
    </source>
</evidence>
<dbReference type="GO" id="GO:0015424">
    <property type="term" value="F:ABC-type amino acid transporter activity"/>
    <property type="evidence" value="ECO:0007669"/>
    <property type="project" value="InterPro"/>
</dbReference>
<dbReference type="InterPro" id="IPR017871">
    <property type="entry name" value="ABC_transporter-like_CS"/>
</dbReference>
<dbReference type="InterPro" id="IPR027417">
    <property type="entry name" value="P-loop_NTPase"/>
</dbReference>
<dbReference type="EMBL" id="VMNW02000076">
    <property type="protein sequence ID" value="KAA9153479.1"/>
    <property type="molecule type" value="Genomic_DNA"/>
</dbReference>
<keyword evidence="6 10" id="KW-0067">ATP-binding</keyword>
<dbReference type="PIRSF" id="PIRSF039085">
    <property type="entry name" value="ABC_ATPase_HisP"/>
    <property type="match status" value="1"/>
</dbReference>
<reference evidence="10" key="1">
    <citation type="submission" date="2019-09" db="EMBL/GenBank/DDBJ databases">
        <authorList>
            <person name="Teo W.F.A."/>
            <person name="Duangmal K."/>
        </authorList>
    </citation>
    <scope>NUCLEOTIDE SEQUENCE [LARGE SCALE GENOMIC DNA]</scope>
    <source>
        <strain evidence="10">K81G1</strain>
    </source>
</reference>
<dbReference type="InterPro" id="IPR030679">
    <property type="entry name" value="ABC_ATPase_HisP-typ"/>
</dbReference>
<dbReference type="SUPFAM" id="SSF52540">
    <property type="entry name" value="P-loop containing nucleoside triphosphate hydrolases"/>
    <property type="match status" value="1"/>
</dbReference>
<dbReference type="InterPro" id="IPR050086">
    <property type="entry name" value="MetN_ABC_transporter-like"/>
</dbReference>
<dbReference type="GO" id="GO:0016887">
    <property type="term" value="F:ATP hydrolysis activity"/>
    <property type="evidence" value="ECO:0007669"/>
    <property type="project" value="InterPro"/>
</dbReference>
<comment type="subcellular location">
    <subcellularLocation>
        <location evidence="1">Cell membrane</location>
        <topology evidence="1">Peripheral membrane protein</topology>
    </subcellularLocation>
</comment>
<gene>
    <name evidence="10" type="ORF">FPZ12_034640</name>
</gene>
<evidence type="ECO:0000256" key="8">
    <source>
        <dbReference type="ARBA" id="ARBA00023136"/>
    </source>
</evidence>
<proteinExistence type="inferred from homology"/>
<organism evidence="10 11">
    <name type="scientific">Amycolatopsis acidicola</name>
    <dbReference type="NCBI Taxonomy" id="2596893"/>
    <lineage>
        <taxon>Bacteria</taxon>
        <taxon>Bacillati</taxon>
        <taxon>Actinomycetota</taxon>
        <taxon>Actinomycetes</taxon>
        <taxon>Pseudonocardiales</taxon>
        <taxon>Pseudonocardiaceae</taxon>
        <taxon>Amycolatopsis</taxon>
    </lineage>
</organism>
<dbReference type="PROSITE" id="PS00211">
    <property type="entry name" value="ABC_TRANSPORTER_1"/>
    <property type="match status" value="1"/>
</dbReference>
<protein>
    <submittedName>
        <fullName evidence="10">Amino acid ABC transporter ATP-binding protein</fullName>
    </submittedName>
</protein>
<accession>A0A5N0UQE0</accession>
<dbReference type="RefSeq" id="WP_144759033.1">
    <property type="nucleotide sequence ID" value="NZ_VMNW02000076.1"/>
</dbReference>
<comment type="caution">
    <text evidence="10">The sequence shown here is derived from an EMBL/GenBank/DDBJ whole genome shotgun (WGS) entry which is preliminary data.</text>
</comment>
<feature type="domain" description="ABC transporter" evidence="9">
    <location>
        <begin position="15"/>
        <end position="249"/>
    </location>
</feature>
<evidence type="ECO:0000259" key="9">
    <source>
        <dbReference type="PROSITE" id="PS50893"/>
    </source>
</evidence>
<evidence type="ECO:0000256" key="5">
    <source>
        <dbReference type="ARBA" id="ARBA00022741"/>
    </source>
</evidence>
<keyword evidence="11" id="KW-1185">Reference proteome</keyword>